<feature type="region of interest" description="Disordered" evidence="6">
    <location>
        <begin position="308"/>
        <end position="429"/>
    </location>
</feature>
<dbReference type="InterPro" id="IPR000719">
    <property type="entry name" value="Prot_kinase_dom"/>
</dbReference>
<dbReference type="Pfam" id="PF00069">
    <property type="entry name" value="Pkinase"/>
    <property type="match status" value="1"/>
</dbReference>
<evidence type="ECO:0000313" key="8">
    <source>
        <dbReference type="EMBL" id="KAK8396007.1"/>
    </source>
</evidence>
<dbReference type="AlphaFoldDB" id="A0AAW0UBC7"/>
<keyword evidence="9" id="KW-1185">Reference proteome</keyword>
<dbReference type="Gene3D" id="1.10.510.10">
    <property type="entry name" value="Transferase(Phosphotransferase) domain 1"/>
    <property type="match status" value="1"/>
</dbReference>
<dbReference type="EMBL" id="JARAKH010000016">
    <property type="protein sequence ID" value="KAK8396007.1"/>
    <property type="molecule type" value="Genomic_DNA"/>
</dbReference>
<comment type="caution">
    <text evidence="8">The sequence shown here is derived from an EMBL/GenBank/DDBJ whole genome shotgun (WGS) entry which is preliminary data.</text>
</comment>
<dbReference type="GO" id="GO:0043065">
    <property type="term" value="P:positive regulation of apoptotic process"/>
    <property type="evidence" value="ECO:0007669"/>
    <property type="project" value="TreeGrafter"/>
</dbReference>
<keyword evidence="3" id="KW-0547">Nucleotide-binding</keyword>
<evidence type="ECO:0000313" key="9">
    <source>
        <dbReference type="Proteomes" id="UP001487740"/>
    </source>
</evidence>
<dbReference type="PROSITE" id="PS00108">
    <property type="entry name" value="PROTEIN_KINASE_ST"/>
    <property type="match status" value="1"/>
</dbReference>
<sequence length="779" mass="87813">MREVLDMAKGTPGDAGGLRGFLSPDDHPDLHDIFHTGCIDDDYEVEKEPIARGKFAAVRRARHRATGQVYAAKYVRRRRLEGEARHEVAVLLLGLRDPHIVRLYKVYQTRTEYIILLEFAVGGDLQRLLDDAVSLPERDVRVLLQQVLRGLSFLHAHNLAHLDIKPQNLVMMGDSPEAGVKLVDFGLSRVITQGSEITQIMGTPDYVAPEVINYEPISLATDMWSVGVLTYVFLTGCTPFGGDTDQETFVSITQAEVDFPDELFSDISEEAKDFICHLLVKKPSDRMTVDECLTHRWMTIALPICPPIISPSLEEEEEEEEEDEEEEEEEDTTAYHDGYAPHTYSSSFPASSEHLYPLPENDNGDSAYSSDSSSSPTFTDGYSSLVVPPLCHSTIPEEQQHQHKQPQKQATTSVVVPASRRRRSKGQHLSVDMEETLRSLHHQQPNRALRRASLVLDDTRYLQNTSHQIHDILRPMSESQRPVAEEGNITRDSDVDSGVSCHDCEESRMENQRLCHSDSYDGGDAASVMSWDDYADISAGRRSSLTQNDPASVTKPWEKLCNGSVSRAKDQLNVRKVVPVSPETHTCQVDFRGSKGDLRDSRNNFHSSKSDLRIKAEMRGSKSDLRTLPKSGVRSSRSDLRGSMSDLRTPKELRGMKGDFRGSKNDLRAANDFRGSKSDLRAAIDFRGSKSDLRASGDFRGSKSDLRMQRSNLTLSRWELAHETLDDKCLREDDGEDVIRYDVTLPRRKNINRTELAPFMRGNSLHMSFRVPKRRDMQI</sequence>
<dbReference type="GO" id="GO:0005634">
    <property type="term" value="C:nucleus"/>
    <property type="evidence" value="ECO:0007669"/>
    <property type="project" value="TreeGrafter"/>
</dbReference>
<keyword evidence="4" id="KW-0418">Kinase</keyword>
<dbReference type="GO" id="GO:0004674">
    <property type="term" value="F:protein serine/threonine kinase activity"/>
    <property type="evidence" value="ECO:0007669"/>
    <property type="project" value="UniProtKB-KW"/>
</dbReference>
<feature type="compositionally biased region" description="Basic and acidic residues" evidence="6">
    <location>
        <begin position="592"/>
        <end position="627"/>
    </location>
</feature>
<evidence type="ECO:0000259" key="7">
    <source>
        <dbReference type="PROSITE" id="PS50011"/>
    </source>
</evidence>
<feature type="compositionally biased region" description="Low complexity" evidence="6">
    <location>
        <begin position="407"/>
        <end position="418"/>
    </location>
</feature>
<dbReference type="Gene3D" id="3.30.200.20">
    <property type="entry name" value="Phosphorylase Kinase, domain 1"/>
    <property type="match status" value="1"/>
</dbReference>
<dbReference type="GO" id="GO:0005524">
    <property type="term" value="F:ATP binding"/>
    <property type="evidence" value="ECO:0007669"/>
    <property type="project" value="UniProtKB-KW"/>
</dbReference>
<dbReference type="PANTHER" id="PTHR24342:SF12">
    <property type="entry name" value="DEATH-ASSOCIATED PROTEIN KINASE RELATED"/>
    <property type="match status" value="1"/>
</dbReference>
<accession>A0AAW0UBC7</accession>
<protein>
    <recommendedName>
        <fullName evidence="7">Protein kinase domain-containing protein</fullName>
    </recommendedName>
</protein>
<dbReference type="SUPFAM" id="SSF56112">
    <property type="entry name" value="Protein kinase-like (PK-like)"/>
    <property type="match status" value="1"/>
</dbReference>
<feature type="domain" description="Protein kinase" evidence="7">
    <location>
        <begin position="44"/>
        <end position="298"/>
    </location>
</feature>
<evidence type="ECO:0000256" key="3">
    <source>
        <dbReference type="ARBA" id="ARBA00022741"/>
    </source>
</evidence>
<organism evidence="8 9">
    <name type="scientific">Scylla paramamosain</name>
    <name type="common">Mud crab</name>
    <dbReference type="NCBI Taxonomy" id="85552"/>
    <lineage>
        <taxon>Eukaryota</taxon>
        <taxon>Metazoa</taxon>
        <taxon>Ecdysozoa</taxon>
        <taxon>Arthropoda</taxon>
        <taxon>Crustacea</taxon>
        <taxon>Multicrustacea</taxon>
        <taxon>Malacostraca</taxon>
        <taxon>Eumalacostraca</taxon>
        <taxon>Eucarida</taxon>
        <taxon>Decapoda</taxon>
        <taxon>Pleocyemata</taxon>
        <taxon>Brachyura</taxon>
        <taxon>Eubrachyura</taxon>
        <taxon>Portunoidea</taxon>
        <taxon>Portunidae</taxon>
        <taxon>Portuninae</taxon>
        <taxon>Scylla</taxon>
    </lineage>
</organism>
<dbReference type="PROSITE" id="PS50011">
    <property type="entry name" value="PROTEIN_KINASE_DOM"/>
    <property type="match status" value="1"/>
</dbReference>
<evidence type="ECO:0000256" key="6">
    <source>
        <dbReference type="SAM" id="MobiDB-lite"/>
    </source>
</evidence>
<feature type="region of interest" description="Disordered" evidence="6">
    <location>
        <begin position="592"/>
        <end position="646"/>
    </location>
</feature>
<evidence type="ECO:0000256" key="1">
    <source>
        <dbReference type="ARBA" id="ARBA00022527"/>
    </source>
</evidence>
<name>A0AAW0UBC7_SCYPA</name>
<feature type="compositionally biased region" description="Low complexity" evidence="6">
    <location>
        <begin position="365"/>
        <end position="375"/>
    </location>
</feature>
<feature type="compositionally biased region" description="Acidic residues" evidence="6">
    <location>
        <begin position="313"/>
        <end position="332"/>
    </location>
</feature>
<dbReference type="Proteomes" id="UP001487740">
    <property type="component" value="Unassembled WGS sequence"/>
</dbReference>
<proteinExistence type="predicted"/>
<evidence type="ECO:0000256" key="5">
    <source>
        <dbReference type="ARBA" id="ARBA00022840"/>
    </source>
</evidence>
<dbReference type="PANTHER" id="PTHR24342">
    <property type="entry name" value="SERINE/THREONINE-PROTEIN KINASE 17"/>
    <property type="match status" value="1"/>
</dbReference>
<dbReference type="GO" id="GO:0035556">
    <property type="term" value="P:intracellular signal transduction"/>
    <property type="evidence" value="ECO:0007669"/>
    <property type="project" value="TreeGrafter"/>
</dbReference>
<dbReference type="InterPro" id="IPR008271">
    <property type="entry name" value="Ser/Thr_kinase_AS"/>
</dbReference>
<keyword evidence="1" id="KW-0723">Serine/threonine-protein kinase</keyword>
<keyword evidence="5" id="KW-0067">ATP-binding</keyword>
<dbReference type="SMART" id="SM00220">
    <property type="entry name" value="S_TKc"/>
    <property type="match status" value="1"/>
</dbReference>
<reference evidence="8 9" key="1">
    <citation type="submission" date="2023-03" db="EMBL/GenBank/DDBJ databases">
        <title>High-quality genome of Scylla paramamosain provides insights in environmental adaptation.</title>
        <authorList>
            <person name="Zhang L."/>
        </authorList>
    </citation>
    <scope>NUCLEOTIDE SEQUENCE [LARGE SCALE GENOMIC DNA]</scope>
    <source>
        <strain evidence="8">LZ_2023a</strain>
        <tissue evidence="8">Muscle</tissue>
    </source>
</reference>
<evidence type="ECO:0000256" key="2">
    <source>
        <dbReference type="ARBA" id="ARBA00022679"/>
    </source>
</evidence>
<keyword evidence="2" id="KW-0808">Transferase</keyword>
<evidence type="ECO:0000256" key="4">
    <source>
        <dbReference type="ARBA" id="ARBA00022777"/>
    </source>
</evidence>
<dbReference type="InterPro" id="IPR011009">
    <property type="entry name" value="Kinase-like_dom_sf"/>
</dbReference>
<gene>
    <name evidence="8" type="ORF">O3P69_005233</name>
</gene>